<evidence type="ECO:0000259" key="2">
    <source>
        <dbReference type="Pfam" id="PF02772"/>
    </source>
</evidence>
<gene>
    <name evidence="4" type="ORF">HINF_LOCUS38409</name>
    <name evidence="3" type="ORF">HINF_LOCUS47415</name>
</gene>
<dbReference type="GO" id="GO:0005524">
    <property type="term" value="F:ATP binding"/>
    <property type="evidence" value="ECO:0007669"/>
    <property type="project" value="InterPro"/>
</dbReference>
<dbReference type="InterPro" id="IPR022636">
    <property type="entry name" value="S-AdoMet_synthetase_sfam"/>
</dbReference>
<organism evidence="3">
    <name type="scientific">Hexamita inflata</name>
    <dbReference type="NCBI Taxonomy" id="28002"/>
    <lineage>
        <taxon>Eukaryota</taxon>
        <taxon>Metamonada</taxon>
        <taxon>Diplomonadida</taxon>
        <taxon>Hexamitidae</taxon>
        <taxon>Hexamitinae</taxon>
        <taxon>Hexamita</taxon>
    </lineage>
</organism>
<protein>
    <submittedName>
        <fullName evidence="3">S-adenosylmethionine synthetase</fullName>
    </submittedName>
    <submittedName>
        <fullName evidence="4">S-adenosylmethionine_synthetase</fullName>
    </submittedName>
</protein>
<evidence type="ECO:0000313" key="3">
    <source>
        <dbReference type="EMBL" id="CAI9959770.1"/>
    </source>
</evidence>
<evidence type="ECO:0000313" key="4">
    <source>
        <dbReference type="EMBL" id="CAL6040595.1"/>
    </source>
</evidence>
<dbReference type="SUPFAM" id="SSF55973">
    <property type="entry name" value="S-adenosylmethionine synthetase"/>
    <property type="match status" value="2"/>
</dbReference>
<dbReference type="GO" id="GO:0006556">
    <property type="term" value="P:S-adenosylmethionine biosynthetic process"/>
    <property type="evidence" value="ECO:0007669"/>
    <property type="project" value="InterPro"/>
</dbReference>
<keyword evidence="5" id="KW-1185">Reference proteome</keyword>
<keyword evidence="1" id="KW-0479">Metal-binding</keyword>
<dbReference type="EMBL" id="CATOUU010000924">
    <property type="protein sequence ID" value="CAI9959770.1"/>
    <property type="molecule type" value="Genomic_DNA"/>
</dbReference>
<evidence type="ECO:0000256" key="1">
    <source>
        <dbReference type="ARBA" id="ARBA00022723"/>
    </source>
</evidence>
<feature type="domain" description="S-adenosylmethionine synthetase central" evidence="2">
    <location>
        <begin position="56"/>
        <end position="85"/>
    </location>
</feature>
<dbReference type="Gene3D" id="3.30.300.10">
    <property type="match status" value="2"/>
</dbReference>
<dbReference type="PROSITE" id="PS00376">
    <property type="entry name" value="ADOMET_SYNTHASE_1"/>
    <property type="match status" value="1"/>
</dbReference>
<sequence length="107" mass="12136">MTIHEYEIIVRNTLKRVGFDDAEHSIDYRTCKIHDLIDQQSPDIAQAVHVNKSDEEIGAGDQGLMSGYATNETRSMMPSSFQLAKGQLAIGVSDQWWEQLYNFDDIS</sequence>
<proteinExistence type="predicted"/>
<name>A0AA86UIM1_9EUKA</name>
<dbReference type="GO" id="GO:0046872">
    <property type="term" value="F:metal ion binding"/>
    <property type="evidence" value="ECO:0007669"/>
    <property type="project" value="UniProtKB-KW"/>
</dbReference>
<evidence type="ECO:0000313" key="5">
    <source>
        <dbReference type="Proteomes" id="UP001642409"/>
    </source>
</evidence>
<dbReference type="InterPro" id="IPR022631">
    <property type="entry name" value="ADOMET_SYNTHASE_CS"/>
</dbReference>
<dbReference type="AlphaFoldDB" id="A0AA86UIM1"/>
<reference evidence="4 5" key="2">
    <citation type="submission" date="2024-07" db="EMBL/GenBank/DDBJ databases">
        <authorList>
            <person name="Akdeniz Z."/>
        </authorList>
    </citation>
    <scope>NUCLEOTIDE SEQUENCE [LARGE SCALE GENOMIC DNA]</scope>
</reference>
<dbReference type="InterPro" id="IPR002133">
    <property type="entry name" value="S-AdoMet_synthetase"/>
</dbReference>
<accession>A0AA86UIM1</accession>
<dbReference type="InterPro" id="IPR022629">
    <property type="entry name" value="S-AdoMet_synt_central"/>
</dbReference>
<dbReference type="Proteomes" id="UP001642409">
    <property type="component" value="Unassembled WGS sequence"/>
</dbReference>
<dbReference type="Pfam" id="PF02772">
    <property type="entry name" value="S-AdoMet_synt_M"/>
    <property type="match status" value="1"/>
</dbReference>
<dbReference type="PANTHER" id="PTHR11964">
    <property type="entry name" value="S-ADENOSYLMETHIONINE SYNTHETASE"/>
    <property type="match status" value="1"/>
</dbReference>
<dbReference type="GO" id="GO:0004478">
    <property type="term" value="F:methionine adenosyltransferase activity"/>
    <property type="evidence" value="ECO:0007669"/>
    <property type="project" value="InterPro"/>
</dbReference>
<reference evidence="3" key="1">
    <citation type="submission" date="2023-06" db="EMBL/GenBank/DDBJ databases">
        <authorList>
            <person name="Kurt Z."/>
        </authorList>
    </citation>
    <scope>NUCLEOTIDE SEQUENCE</scope>
</reference>
<comment type="caution">
    <text evidence="3">The sequence shown here is derived from an EMBL/GenBank/DDBJ whole genome shotgun (WGS) entry which is preliminary data.</text>
</comment>
<dbReference type="EMBL" id="CAXDID020000146">
    <property type="protein sequence ID" value="CAL6040595.1"/>
    <property type="molecule type" value="Genomic_DNA"/>
</dbReference>